<dbReference type="GO" id="GO:0000049">
    <property type="term" value="F:tRNA binding"/>
    <property type="evidence" value="ECO:0007669"/>
    <property type="project" value="TreeGrafter"/>
</dbReference>
<dbReference type="SUPFAM" id="SSF81891">
    <property type="entry name" value="Poly A polymerase C-terminal region-like"/>
    <property type="match status" value="1"/>
</dbReference>
<evidence type="ECO:0000259" key="7">
    <source>
        <dbReference type="Pfam" id="PF12627"/>
    </source>
</evidence>
<keyword evidence="2" id="KW-0819">tRNA processing</keyword>
<feature type="region of interest" description="Disordered" evidence="6">
    <location>
        <begin position="1"/>
        <end position="36"/>
    </location>
</feature>
<keyword evidence="3" id="KW-0808">Transferase</keyword>
<dbReference type="GO" id="GO:0046872">
    <property type="term" value="F:metal ion binding"/>
    <property type="evidence" value="ECO:0007669"/>
    <property type="project" value="UniProtKB-KW"/>
</dbReference>
<proteinExistence type="predicted"/>
<dbReference type="PANTHER" id="PTHR46173">
    <property type="entry name" value="CCA TRNA NUCLEOTIDYLTRANSFERASE 1, MITOCHONDRIAL"/>
    <property type="match status" value="1"/>
</dbReference>
<evidence type="ECO:0000256" key="3">
    <source>
        <dbReference type="ARBA" id="ARBA00022695"/>
    </source>
</evidence>
<organism evidence="8">
    <name type="scientific">Mustela putorius furo</name>
    <name type="common">European domestic ferret</name>
    <name type="synonym">Mustela furo</name>
    <dbReference type="NCBI Taxonomy" id="9669"/>
    <lineage>
        <taxon>Eukaryota</taxon>
        <taxon>Metazoa</taxon>
        <taxon>Chordata</taxon>
        <taxon>Craniata</taxon>
        <taxon>Vertebrata</taxon>
        <taxon>Euteleostomi</taxon>
        <taxon>Mammalia</taxon>
        <taxon>Eutheria</taxon>
        <taxon>Laurasiatheria</taxon>
        <taxon>Carnivora</taxon>
        <taxon>Caniformia</taxon>
        <taxon>Musteloidea</taxon>
        <taxon>Mustelidae</taxon>
        <taxon>Mustelinae</taxon>
        <taxon>Mustela</taxon>
    </lineage>
</organism>
<dbReference type="HOGENOM" id="CLU_015961_2_0_1"/>
<dbReference type="AlphaFoldDB" id="M3YZ03"/>
<keyword evidence="3" id="KW-0548">Nucleotidyltransferase</keyword>
<dbReference type="EMBL" id="AEYP01018575">
    <property type="status" value="NOT_ANNOTATED_CDS"/>
    <property type="molecule type" value="Genomic_DNA"/>
</dbReference>
<dbReference type="InterPro" id="IPR032828">
    <property type="entry name" value="PolyA_RNA-bd"/>
</dbReference>
<evidence type="ECO:0000313" key="8">
    <source>
        <dbReference type="Ensembl" id="ENSMPUP00000016563.1"/>
    </source>
</evidence>
<dbReference type="eggNOG" id="KOG2159">
    <property type="taxonomic scope" value="Eukaryota"/>
</dbReference>
<dbReference type="InterPro" id="IPR050264">
    <property type="entry name" value="Bact_CCA-adding_enz_type3_sf"/>
</dbReference>
<sequence>QLHEENSGSPALWTGIIPGEQADPEGMTDPQKDARRRPHYKLILGSGDTLDYFSGYEDLKNKKVRFAGHAKRRLQELSLQLLQYSWFHGTMKDKPGDHDPKTLEATAANAKGLVGLSGERVWEDLDKLTGNHADHCIQLLTQANLLSQVTKNVAGSSPKPMTLLAWLFKVQAEVTKLDLRLRSKDEKNLGIFIVKNRKDNRQFRAAETHQDGIAGAREPDARTRTWELLRYQVQHGLPQQMQQWRIPPLPASGHDISNVGISSGKETKPVAAAARTGEKSSYQMEKDELRSYLRRV</sequence>
<evidence type="ECO:0000256" key="4">
    <source>
        <dbReference type="ARBA" id="ARBA00022723"/>
    </source>
</evidence>
<protein>
    <recommendedName>
        <fullName evidence="7">tRNA nucleotidyltransferase/poly(A) polymerase RNA and SrmB- binding domain-containing protein</fullName>
    </recommendedName>
</protein>
<keyword evidence="5" id="KW-0460">Magnesium</keyword>
<feature type="region of interest" description="Disordered" evidence="6">
    <location>
        <begin position="259"/>
        <end position="282"/>
    </location>
</feature>
<accession>M3YZ03</accession>
<feature type="domain" description="tRNA nucleotidyltransferase/poly(A) polymerase RNA and SrmB- binding" evidence="7">
    <location>
        <begin position="99"/>
        <end position="151"/>
    </location>
</feature>
<evidence type="ECO:0000256" key="6">
    <source>
        <dbReference type="SAM" id="MobiDB-lite"/>
    </source>
</evidence>
<dbReference type="InParanoid" id="M3YZ03"/>
<dbReference type="PANTHER" id="PTHR46173:SF1">
    <property type="entry name" value="CCA TRNA NUCLEOTIDYLTRANSFERASE 1, MITOCHONDRIAL"/>
    <property type="match status" value="1"/>
</dbReference>
<dbReference type="GO" id="GO:0016779">
    <property type="term" value="F:nucleotidyltransferase activity"/>
    <property type="evidence" value="ECO:0007669"/>
    <property type="project" value="UniProtKB-KW"/>
</dbReference>
<reference evidence="8" key="1">
    <citation type="submission" date="2024-06" db="UniProtKB">
        <authorList>
            <consortium name="Ensembl"/>
        </authorList>
    </citation>
    <scope>IDENTIFICATION</scope>
</reference>
<dbReference type="GO" id="GO:1990180">
    <property type="term" value="P:mitochondrial tRNA 3'-end processing"/>
    <property type="evidence" value="ECO:0007669"/>
    <property type="project" value="TreeGrafter"/>
</dbReference>
<keyword evidence="4" id="KW-0479">Metal-binding</keyword>
<dbReference type="Gene3D" id="1.10.3090.10">
    <property type="entry name" value="cca-adding enzyme, domain 2"/>
    <property type="match status" value="1"/>
</dbReference>
<dbReference type="GO" id="GO:0001680">
    <property type="term" value="P:tRNA 3'-terminal CCA addition"/>
    <property type="evidence" value="ECO:0007669"/>
    <property type="project" value="TreeGrafter"/>
</dbReference>
<evidence type="ECO:0000256" key="5">
    <source>
        <dbReference type="ARBA" id="ARBA00022842"/>
    </source>
</evidence>
<dbReference type="Pfam" id="PF12627">
    <property type="entry name" value="PolyA_pol_RNAbd"/>
    <property type="match status" value="1"/>
</dbReference>
<evidence type="ECO:0000256" key="1">
    <source>
        <dbReference type="ARBA" id="ARBA00001946"/>
    </source>
</evidence>
<comment type="cofactor">
    <cofactor evidence="1">
        <name>Mg(2+)</name>
        <dbReference type="ChEBI" id="CHEBI:18420"/>
    </cofactor>
</comment>
<dbReference type="STRING" id="9669.ENSMPUP00000016563"/>
<dbReference type="Ensembl" id="ENSMPUT00000016809.1">
    <property type="protein sequence ID" value="ENSMPUP00000016563.1"/>
    <property type="gene ID" value="ENSMPUG00000016666.1"/>
</dbReference>
<dbReference type="GeneTree" id="ENSGT01010000224106"/>
<name>M3YZ03_MUSPF</name>
<dbReference type="GO" id="GO:0005739">
    <property type="term" value="C:mitochondrion"/>
    <property type="evidence" value="ECO:0007669"/>
    <property type="project" value="TreeGrafter"/>
</dbReference>
<evidence type="ECO:0000256" key="2">
    <source>
        <dbReference type="ARBA" id="ARBA00022694"/>
    </source>
</evidence>